<reference evidence="1 2" key="1">
    <citation type="submission" date="2023-05" db="EMBL/GenBank/DDBJ databases">
        <title>A 100% complete, gapless, phased diploid assembly of the Scenedesmus obliquus UTEX 3031 genome.</title>
        <authorList>
            <person name="Biondi T.C."/>
            <person name="Hanschen E.R."/>
            <person name="Kwon T."/>
            <person name="Eng W."/>
            <person name="Kruse C.P.S."/>
            <person name="Koehler S.I."/>
            <person name="Kunde Y."/>
            <person name="Gleasner C.D."/>
            <person name="You Mak K.T."/>
            <person name="Polle J."/>
            <person name="Hovde B.T."/>
            <person name="Starkenburg S.R."/>
        </authorList>
    </citation>
    <scope>NUCLEOTIDE SEQUENCE [LARGE SCALE GENOMIC DNA]</scope>
    <source>
        <strain evidence="1 2">DOE0152z</strain>
    </source>
</reference>
<organism evidence="1 2">
    <name type="scientific">Tetradesmus obliquus</name>
    <name type="common">Green alga</name>
    <name type="synonym">Acutodesmus obliquus</name>
    <dbReference type="NCBI Taxonomy" id="3088"/>
    <lineage>
        <taxon>Eukaryota</taxon>
        <taxon>Viridiplantae</taxon>
        <taxon>Chlorophyta</taxon>
        <taxon>core chlorophytes</taxon>
        <taxon>Chlorophyceae</taxon>
        <taxon>CS clade</taxon>
        <taxon>Sphaeropleales</taxon>
        <taxon>Scenedesmaceae</taxon>
        <taxon>Tetradesmus</taxon>
    </lineage>
</organism>
<sequence>MLGGHLPSLHSLAQAEHLLGVHNSLWPRNSGWSREVGLWLGFFTHLGWNGGCEYYTEEIQGWGQYNPYKQNGWIMSVPPEEIARRSPRAWSDWTAPDYPGMLLWSPQCEGRVLNVTRDVDSGRKITTFPSPRYYGRPYVCALTKPGFGYVIEANATYGTVCPVGTYNSAGNKLPCTPCPGSLTQLPPAHLRSRHA</sequence>
<proteinExistence type="predicted"/>
<dbReference type="EMBL" id="CP126214">
    <property type="protein sequence ID" value="WIA16574.1"/>
    <property type="molecule type" value="Genomic_DNA"/>
</dbReference>
<gene>
    <name evidence="1" type="ORF">OEZ85_013244</name>
</gene>
<accession>A0ABY8U5A7</accession>
<protein>
    <recommendedName>
        <fullName evidence="3">Sushi domain-containing protein</fullName>
    </recommendedName>
</protein>
<dbReference type="Proteomes" id="UP001244341">
    <property type="component" value="Chromosome 7b"/>
</dbReference>
<evidence type="ECO:0008006" key="3">
    <source>
        <dbReference type="Google" id="ProtNLM"/>
    </source>
</evidence>
<evidence type="ECO:0000313" key="2">
    <source>
        <dbReference type="Proteomes" id="UP001244341"/>
    </source>
</evidence>
<evidence type="ECO:0000313" key="1">
    <source>
        <dbReference type="EMBL" id="WIA16574.1"/>
    </source>
</evidence>
<name>A0ABY8U5A7_TETOB</name>
<keyword evidence="2" id="KW-1185">Reference proteome</keyword>